<keyword evidence="1" id="KW-0175">Coiled coil</keyword>
<accession>A0A6C0JSE8</accession>
<protein>
    <submittedName>
        <fullName evidence="2">Uncharacterized protein</fullName>
    </submittedName>
</protein>
<evidence type="ECO:0000313" key="2">
    <source>
        <dbReference type="EMBL" id="QHU08489.1"/>
    </source>
</evidence>
<name>A0A6C0JSE8_9ZZZZ</name>
<proteinExistence type="predicted"/>
<dbReference type="AlphaFoldDB" id="A0A6C0JSE8"/>
<evidence type="ECO:0000256" key="1">
    <source>
        <dbReference type="SAM" id="Coils"/>
    </source>
</evidence>
<dbReference type="EMBL" id="MN740697">
    <property type="protein sequence ID" value="QHU08489.1"/>
    <property type="molecule type" value="Genomic_DNA"/>
</dbReference>
<sequence length="122" mass="14771">MSEGMLDELEDWYDTCIKQFAQRKKALNEEKCKRMEIRKAKELAVLEEQRRDIQTSIAENKTEIIKIRQYITGHENEIKEQQSQLKRLEADRCKYVGHRWDYDFDHPTLEEHCVVCGHWRDD</sequence>
<feature type="coiled-coil region" evidence="1">
    <location>
        <begin position="43"/>
        <end position="91"/>
    </location>
</feature>
<organism evidence="2">
    <name type="scientific">viral metagenome</name>
    <dbReference type="NCBI Taxonomy" id="1070528"/>
    <lineage>
        <taxon>unclassified sequences</taxon>
        <taxon>metagenomes</taxon>
        <taxon>organismal metagenomes</taxon>
    </lineage>
</organism>
<reference evidence="2" key="1">
    <citation type="journal article" date="2020" name="Nature">
        <title>Giant virus diversity and host interactions through global metagenomics.</title>
        <authorList>
            <person name="Schulz F."/>
            <person name="Roux S."/>
            <person name="Paez-Espino D."/>
            <person name="Jungbluth S."/>
            <person name="Walsh D.A."/>
            <person name="Denef V.J."/>
            <person name="McMahon K.D."/>
            <person name="Konstantinidis K.T."/>
            <person name="Eloe-Fadrosh E.A."/>
            <person name="Kyrpides N.C."/>
            <person name="Woyke T."/>
        </authorList>
    </citation>
    <scope>NUCLEOTIDE SEQUENCE</scope>
    <source>
        <strain evidence="2">GVMAG-S-1062768-28</strain>
    </source>
</reference>